<gene>
    <name evidence="15" type="ORF">PZ740_12910</name>
</gene>
<evidence type="ECO:0000256" key="5">
    <source>
        <dbReference type="ARBA" id="ARBA00022475"/>
    </source>
</evidence>
<dbReference type="GO" id="GO:0010043">
    <property type="term" value="P:response to zinc ion"/>
    <property type="evidence" value="ECO:0007669"/>
    <property type="project" value="TreeGrafter"/>
</dbReference>
<evidence type="ECO:0000313" key="15">
    <source>
        <dbReference type="EMBL" id="MDF1587279.1"/>
    </source>
</evidence>
<dbReference type="EMBL" id="JARGEQ010000126">
    <property type="protein sequence ID" value="MDF1587279.1"/>
    <property type="molecule type" value="Genomic_DNA"/>
</dbReference>
<keyword evidence="11 14" id="KW-0472">Membrane</keyword>
<feature type="transmembrane region" description="Helical" evidence="14">
    <location>
        <begin position="6"/>
        <end position="29"/>
    </location>
</feature>
<evidence type="ECO:0000256" key="13">
    <source>
        <dbReference type="RuleBase" id="RU003943"/>
    </source>
</evidence>
<feature type="transmembrane region" description="Helical" evidence="14">
    <location>
        <begin position="126"/>
        <end position="146"/>
    </location>
</feature>
<dbReference type="RefSeq" id="WP_327789698.1">
    <property type="nucleotide sequence ID" value="NZ_JARGEQ010000126.1"/>
</dbReference>
<evidence type="ECO:0000313" key="16">
    <source>
        <dbReference type="Proteomes" id="UP001301140"/>
    </source>
</evidence>
<comment type="similarity">
    <text evidence="3 13">Belongs to the ABC-3 integral membrane protein family.</text>
</comment>
<organism evidence="15 16">
    <name type="scientific">Marinimicrococcus flavescens</name>
    <dbReference type="NCBI Taxonomy" id="3031815"/>
    <lineage>
        <taxon>Bacteria</taxon>
        <taxon>Pseudomonadati</taxon>
        <taxon>Pseudomonadota</taxon>
        <taxon>Alphaproteobacteria</taxon>
        <taxon>Geminicoccales</taxon>
        <taxon>Geminicoccaceae</taxon>
        <taxon>Marinimicrococcus</taxon>
    </lineage>
</organism>
<dbReference type="AlphaFoldDB" id="A0AAP3XSK9"/>
<feature type="transmembrane region" description="Helical" evidence="14">
    <location>
        <begin position="213"/>
        <end position="234"/>
    </location>
</feature>
<keyword evidence="4 13" id="KW-0813">Transport</keyword>
<comment type="caution">
    <text evidence="15">The sequence shown here is derived from an EMBL/GenBank/DDBJ whole genome shotgun (WGS) entry which is preliminary data.</text>
</comment>
<accession>A0AAP3XSK9</accession>
<dbReference type="SUPFAM" id="SSF81345">
    <property type="entry name" value="ABC transporter involved in vitamin B12 uptake, BtuC"/>
    <property type="match status" value="1"/>
</dbReference>
<evidence type="ECO:0000256" key="9">
    <source>
        <dbReference type="ARBA" id="ARBA00022989"/>
    </source>
</evidence>
<keyword evidence="10" id="KW-0406">Ion transport</keyword>
<name>A0AAP3XSK9_9PROT</name>
<dbReference type="GO" id="GO:0043190">
    <property type="term" value="C:ATP-binding cassette (ABC) transporter complex"/>
    <property type="evidence" value="ECO:0007669"/>
    <property type="project" value="InterPro"/>
</dbReference>
<dbReference type="Pfam" id="PF00950">
    <property type="entry name" value="ABC-3"/>
    <property type="match status" value="1"/>
</dbReference>
<dbReference type="PANTHER" id="PTHR30477">
    <property type="entry name" value="ABC-TRANSPORTER METAL-BINDING PROTEIN"/>
    <property type="match status" value="1"/>
</dbReference>
<evidence type="ECO:0000256" key="14">
    <source>
        <dbReference type="SAM" id="Phobius"/>
    </source>
</evidence>
<sequence>MLDDFLLRAFLAGLCLALAAGPLGAFVVWRRMAYLGETLANAGLLGVALGLFLHLPMTLTIPAFTVLLAMLLLLVERRGVLPLDTVLGILAHGSLALGLVILAFMEQVRFDLMSYLFGDVLAISRADLALAAGTTALVAVVTGLFWRPLLSMTVHADLAAVEGIRVERMRLVLTLLLALVIAVGMRLVGILLVVSLLVIPAGAARRLARTPEAMAAMAAAIGCAAIAAGLAGSVLWDLPAGPAVVVAAAGLFAATLALAPRAR</sequence>
<dbReference type="PANTHER" id="PTHR30477:SF23">
    <property type="entry name" value="HIGH-AFFINITY ZINC UPTAKE SYSTEM MEMBRANE PROTEIN ZNUB"/>
    <property type="match status" value="1"/>
</dbReference>
<evidence type="ECO:0000256" key="6">
    <source>
        <dbReference type="ARBA" id="ARBA00022692"/>
    </source>
</evidence>
<evidence type="ECO:0000256" key="2">
    <source>
        <dbReference type="ARBA" id="ARBA00004651"/>
    </source>
</evidence>
<keyword evidence="8" id="KW-0864">Zinc transport</keyword>
<dbReference type="InterPro" id="IPR037294">
    <property type="entry name" value="ABC_BtuC-like"/>
</dbReference>
<dbReference type="InterPro" id="IPR001626">
    <property type="entry name" value="ABC_TroCD"/>
</dbReference>
<feature type="transmembrane region" description="Helical" evidence="14">
    <location>
        <begin position="240"/>
        <end position="259"/>
    </location>
</feature>
<evidence type="ECO:0000256" key="12">
    <source>
        <dbReference type="ARBA" id="ARBA00040080"/>
    </source>
</evidence>
<evidence type="ECO:0000256" key="7">
    <source>
        <dbReference type="ARBA" id="ARBA00022833"/>
    </source>
</evidence>
<comment type="function">
    <text evidence="1">Involved in the high-affinity zinc uptake transport system.</text>
</comment>
<evidence type="ECO:0000256" key="8">
    <source>
        <dbReference type="ARBA" id="ARBA00022906"/>
    </source>
</evidence>
<dbReference type="Gene3D" id="1.10.3470.10">
    <property type="entry name" value="ABC transporter involved in vitamin B12 uptake, BtuC"/>
    <property type="match status" value="1"/>
</dbReference>
<keyword evidence="5" id="KW-1003">Cell membrane</keyword>
<evidence type="ECO:0000256" key="4">
    <source>
        <dbReference type="ARBA" id="ARBA00022448"/>
    </source>
</evidence>
<keyword evidence="6 13" id="KW-0812">Transmembrane</keyword>
<evidence type="ECO:0000256" key="3">
    <source>
        <dbReference type="ARBA" id="ARBA00008034"/>
    </source>
</evidence>
<dbReference type="GO" id="GO:0006829">
    <property type="term" value="P:zinc ion transport"/>
    <property type="evidence" value="ECO:0007669"/>
    <property type="project" value="UniProtKB-KW"/>
</dbReference>
<feature type="transmembrane region" description="Helical" evidence="14">
    <location>
        <begin position="175"/>
        <end position="201"/>
    </location>
</feature>
<proteinExistence type="inferred from homology"/>
<keyword evidence="9 14" id="KW-1133">Transmembrane helix</keyword>
<dbReference type="GO" id="GO:0055085">
    <property type="term" value="P:transmembrane transport"/>
    <property type="evidence" value="ECO:0007669"/>
    <property type="project" value="InterPro"/>
</dbReference>
<evidence type="ECO:0000256" key="10">
    <source>
        <dbReference type="ARBA" id="ARBA00023065"/>
    </source>
</evidence>
<keyword evidence="7" id="KW-0862">Zinc</keyword>
<comment type="subcellular location">
    <subcellularLocation>
        <location evidence="2 13">Cell membrane</location>
        <topology evidence="2 13">Multi-pass membrane protein</topology>
    </subcellularLocation>
</comment>
<feature type="transmembrane region" description="Helical" evidence="14">
    <location>
        <begin position="86"/>
        <end position="105"/>
    </location>
</feature>
<dbReference type="Proteomes" id="UP001301140">
    <property type="component" value="Unassembled WGS sequence"/>
</dbReference>
<evidence type="ECO:0000256" key="1">
    <source>
        <dbReference type="ARBA" id="ARBA00002313"/>
    </source>
</evidence>
<reference evidence="15 16" key="1">
    <citation type="submission" date="2023-03" db="EMBL/GenBank/DDBJ databases">
        <title>YIM 152171 draft genome.</title>
        <authorList>
            <person name="Yang Z."/>
        </authorList>
    </citation>
    <scope>NUCLEOTIDE SEQUENCE [LARGE SCALE GENOMIC DNA]</scope>
    <source>
        <strain evidence="15 16">YIM 152171</strain>
    </source>
</reference>
<evidence type="ECO:0000256" key="11">
    <source>
        <dbReference type="ARBA" id="ARBA00023136"/>
    </source>
</evidence>
<feature type="transmembrane region" description="Helical" evidence="14">
    <location>
        <begin position="41"/>
        <end position="74"/>
    </location>
</feature>
<keyword evidence="16" id="KW-1185">Reference proteome</keyword>
<protein>
    <recommendedName>
        <fullName evidence="12">High-affinity zinc uptake system membrane protein ZnuB</fullName>
    </recommendedName>
</protein>